<gene>
    <name evidence="1" type="ORF">P7K49_035360</name>
</gene>
<keyword evidence="2" id="KW-1185">Reference proteome</keyword>
<evidence type="ECO:0000313" key="1">
    <source>
        <dbReference type="EMBL" id="KAK2085935.1"/>
    </source>
</evidence>
<dbReference type="EMBL" id="JASSZA010000020">
    <property type="protein sequence ID" value="KAK2085935.1"/>
    <property type="molecule type" value="Genomic_DNA"/>
</dbReference>
<sequence length="57" mass="6404">KLDAKLTTLSNYSLTAKIGQQKKPSPWTARKQAHQRTLHPFLPIMEKESSAVRGTDV</sequence>
<protein>
    <submittedName>
        <fullName evidence="1">Uncharacterized protein</fullName>
    </submittedName>
</protein>
<reference evidence="1 2" key="1">
    <citation type="submission" date="2023-05" db="EMBL/GenBank/DDBJ databases">
        <title>B98-5 Cell Line De Novo Hybrid Assembly: An Optical Mapping Approach.</title>
        <authorList>
            <person name="Kananen K."/>
            <person name="Auerbach J.A."/>
            <person name="Kautto E."/>
            <person name="Blachly J.S."/>
        </authorList>
    </citation>
    <scope>NUCLEOTIDE SEQUENCE [LARGE SCALE GENOMIC DNA]</scope>
    <source>
        <strain evidence="1">B95-8</strain>
        <tissue evidence="1">Cell line</tissue>
    </source>
</reference>
<name>A0ABQ9TN11_SAGOE</name>
<organism evidence="1 2">
    <name type="scientific">Saguinus oedipus</name>
    <name type="common">Cotton-top tamarin</name>
    <name type="synonym">Oedipomidas oedipus</name>
    <dbReference type="NCBI Taxonomy" id="9490"/>
    <lineage>
        <taxon>Eukaryota</taxon>
        <taxon>Metazoa</taxon>
        <taxon>Chordata</taxon>
        <taxon>Craniata</taxon>
        <taxon>Vertebrata</taxon>
        <taxon>Euteleostomi</taxon>
        <taxon>Mammalia</taxon>
        <taxon>Eutheria</taxon>
        <taxon>Euarchontoglires</taxon>
        <taxon>Primates</taxon>
        <taxon>Haplorrhini</taxon>
        <taxon>Platyrrhini</taxon>
        <taxon>Cebidae</taxon>
        <taxon>Callitrichinae</taxon>
        <taxon>Saguinus</taxon>
    </lineage>
</organism>
<proteinExistence type="predicted"/>
<dbReference type="Proteomes" id="UP001266305">
    <property type="component" value="Unassembled WGS sequence"/>
</dbReference>
<evidence type="ECO:0000313" key="2">
    <source>
        <dbReference type="Proteomes" id="UP001266305"/>
    </source>
</evidence>
<accession>A0ABQ9TN11</accession>
<comment type="caution">
    <text evidence="1">The sequence shown here is derived from an EMBL/GenBank/DDBJ whole genome shotgun (WGS) entry which is preliminary data.</text>
</comment>
<feature type="non-terminal residue" evidence="1">
    <location>
        <position position="1"/>
    </location>
</feature>